<accession>A0A8B7P746</accession>
<dbReference type="Pfam" id="PF10517">
    <property type="entry name" value="DM13"/>
    <property type="match status" value="1"/>
</dbReference>
<sequence>MLPEGLEVPHPSLADGTLQSDGPLVTSGPVLHQDTNTIVIRDFSYSGDLDDAIFVVGSGDVAAAGVQLPDEKGGEAPLRKYKRETLSLRLPKEARGKPVQYVGVWSPSQGMITSVTFPPNDRIPPPVESLV</sequence>
<dbReference type="RefSeq" id="XP_018020941.1">
    <property type="nucleotide sequence ID" value="XM_018165452.1"/>
</dbReference>
<dbReference type="InterPro" id="IPR019545">
    <property type="entry name" value="DM13_domain"/>
</dbReference>
<organism evidence="4 5">
    <name type="scientific">Hyalella azteca</name>
    <name type="common">Amphipod</name>
    <dbReference type="NCBI Taxonomy" id="294128"/>
    <lineage>
        <taxon>Eukaryota</taxon>
        <taxon>Metazoa</taxon>
        <taxon>Ecdysozoa</taxon>
        <taxon>Arthropoda</taxon>
        <taxon>Crustacea</taxon>
        <taxon>Multicrustacea</taxon>
        <taxon>Malacostraca</taxon>
        <taxon>Eumalacostraca</taxon>
        <taxon>Peracarida</taxon>
        <taxon>Amphipoda</taxon>
        <taxon>Senticaudata</taxon>
        <taxon>Talitrida</taxon>
        <taxon>Talitroidea</taxon>
        <taxon>Hyalellidae</taxon>
        <taxon>Hyalella</taxon>
    </lineage>
</organism>
<evidence type="ECO:0000256" key="1">
    <source>
        <dbReference type="ARBA" id="ARBA00022737"/>
    </source>
</evidence>
<keyword evidence="1" id="KW-0677">Repeat</keyword>
<dbReference type="OrthoDB" id="2448405at2759"/>
<dbReference type="AlphaFoldDB" id="A0A8B7P746"/>
<evidence type="ECO:0000259" key="3">
    <source>
        <dbReference type="PROSITE" id="PS51549"/>
    </source>
</evidence>
<keyword evidence="4" id="KW-1185">Reference proteome</keyword>
<feature type="domain" description="DM13" evidence="3">
    <location>
        <begin position="16"/>
        <end position="119"/>
    </location>
</feature>
<dbReference type="GeneID" id="108677247"/>
<feature type="region of interest" description="Disordered" evidence="2">
    <location>
        <begin position="1"/>
        <end position="29"/>
    </location>
</feature>
<protein>
    <submittedName>
        <fullName evidence="5">Protein Skeletor, isoforms B/C</fullName>
    </submittedName>
</protein>
<dbReference type="KEGG" id="hazt:108677247"/>
<evidence type="ECO:0000313" key="4">
    <source>
        <dbReference type="Proteomes" id="UP000694843"/>
    </source>
</evidence>
<reference evidence="5" key="1">
    <citation type="submission" date="2025-08" db="UniProtKB">
        <authorList>
            <consortium name="RefSeq"/>
        </authorList>
    </citation>
    <scope>IDENTIFICATION</scope>
</reference>
<proteinExistence type="predicted"/>
<evidence type="ECO:0000256" key="2">
    <source>
        <dbReference type="SAM" id="MobiDB-lite"/>
    </source>
</evidence>
<name>A0A8B7P746_HYAAZ</name>
<dbReference type="PANTHER" id="PTHR24036:SF5">
    <property type="entry name" value="THROMBOMODULIN"/>
    <property type="match status" value="1"/>
</dbReference>
<dbReference type="Proteomes" id="UP000694843">
    <property type="component" value="Unplaced"/>
</dbReference>
<dbReference type="PROSITE" id="PS51549">
    <property type="entry name" value="DM13"/>
    <property type="match status" value="1"/>
</dbReference>
<dbReference type="SMART" id="SM00686">
    <property type="entry name" value="DM13"/>
    <property type="match status" value="1"/>
</dbReference>
<dbReference type="PANTHER" id="PTHR24036">
    <property type="entry name" value="SKELETOR-RELATED"/>
    <property type="match status" value="1"/>
</dbReference>
<evidence type="ECO:0000313" key="5">
    <source>
        <dbReference type="RefSeq" id="XP_018020941.1"/>
    </source>
</evidence>
<gene>
    <name evidence="5" type="primary">LOC108677247</name>
</gene>
<dbReference type="InterPro" id="IPR052126">
    <property type="entry name" value="Spindle_Org/Thrombomodulin"/>
</dbReference>